<reference evidence="5" key="1">
    <citation type="submission" date="2016-02" db="EMBL/GenBank/DDBJ databases">
        <title>Comparative genomics of biotechnologically important yeasts.</title>
        <authorList>
            <consortium name="DOE Joint Genome Institute"/>
            <person name="Riley R."/>
            <person name="Haridas S."/>
            <person name="Wolfe K.H."/>
            <person name="Lopes M.R."/>
            <person name="Hittinger C.T."/>
            <person name="Goker M."/>
            <person name="Salamov A."/>
            <person name="Wisecaver J."/>
            <person name="Long T.M."/>
            <person name="Aerts A.L."/>
            <person name="Barry K."/>
            <person name="Choi C."/>
            <person name="Clum A."/>
            <person name="Coughlan A.Y."/>
            <person name="Deshpande S."/>
            <person name="Douglass A.P."/>
            <person name="Hanson S.J."/>
            <person name="Klenk H.-P."/>
            <person name="Labutti K."/>
            <person name="Lapidus A."/>
            <person name="Lindquist E."/>
            <person name="Lipzen A."/>
            <person name="Meier-Kolthoff J.P."/>
            <person name="Ohm R.A."/>
            <person name="Otillar R.P."/>
            <person name="Pangilinan J."/>
            <person name="Peng Y."/>
            <person name="Rokas A."/>
            <person name="Rosa C.A."/>
            <person name="Scheuner C."/>
            <person name="Sibirny A.A."/>
            <person name="Slot J.C."/>
            <person name="Stielow J.B."/>
            <person name="Sun H."/>
            <person name="Kurtzman C.P."/>
            <person name="Blackwell M."/>
            <person name="Jeffries T.W."/>
            <person name="Grigoriev I.V."/>
        </authorList>
    </citation>
    <scope>NUCLEOTIDE SEQUENCE [LARGE SCALE GENOMIC DNA]</scope>
    <source>
        <strain evidence="5">NRRL Y-17796</strain>
    </source>
</reference>
<feature type="domain" description="C3H1-type" evidence="2">
    <location>
        <begin position="235"/>
        <end position="262"/>
    </location>
</feature>
<evidence type="ECO:0000313" key="4">
    <source>
        <dbReference type="EMBL" id="ODV91309.1"/>
    </source>
</evidence>
<dbReference type="Pfam" id="PF08590">
    <property type="entry name" value="DUF1771"/>
    <property type="match status" value="1"/>
</dbReference>
<gene>
    <name evidence="4" type="ORF">CANCADRAFT_31987</name>
</gene>
<accession>A0A1E4THU6</accession>
<dbReference type="SMART" id="SM01162">
    <property type="entry name" value="DUF1771"/>
    <property type="match status" value="1"/>
</dbReference>
<dbReference type="PROSITE" id="PS50828">
    <property type="entry name" value="SMR"/>
    <property type="match status" value="1"/>
</dbReference>
<sequence>MPLDDALQSQCLKILNDSSRVEEENLELVEDAVRADLRRSGGPISDQQVEKIVLELLWKHHEESNKAETELEPEIKPVKKTQVAPVESAKLVAKPAATEPISDLHYIEQSLQYWNPYDTTASQYNYGAYADANAYGFDGSESSMYYQPDITEQIPQGDPHDSIRKLYGVTSSNAELDRILEKNQYELLSTANYISSQERTSVGSRPIIVDHKSTICRYFLSSGSCARPDCHFTHDLSTVFCRHWLAGQCFLGNQCEFLHYISDSIIDDVALIMNANRPKSHQLLQTTDPGYVPINLAEFPQLGSTAAKPFDISSMPTLNSTFGDDFPSLSDSLKPAKPPRKPATIAEVVASGLGTSVNKLRIPMSMSAKAGKPGKKACKTNRPNIAAPKDIKHIEAGLGTSAVYLSNRASAIEHGKKRNQYFQQAAKAYNRGDSKEVKRLSTLGRQEDEAMRRAHRLAAENIFDERNKELLHSQSDRFVDLHGLHVNEALIYLEELLTQAEEDKEAERKPIYVITGSGHHSKNQRDKLGTAVKGWLDDWNYNWQEFGLHDTSNSYGGVIGVDPWSHS</sequence>
<keyword evidence="1" id="KW-0862">Zinc</keyword>
<keyword evidence="1" id="KW-0863">Zinc-finger</keyword>
<dbReference type="SUPFAM" id="SSF160443">
    <property type="entry name" value="SMR domain-like"/>
    <property type="match status" value="1"/>
</dbReference>
<dbReference type="PROSITE" id="PS50103">
    <property type="entry name" value="ZF_C3H1"/>
    <property type="match status" value="1"/>
</dbReference>
<dbReference type="GO" id="GO:0008270">
    <property type="term" value="F:zinc ion binding"/>
    <property type="evidence" value="ECO:0007669"/>
    <property type="project" value="UniProtKB-KW"/>
</dbReference>
<evidence type="ECO:0000313" key="5">
    <source>
        <dbReference type="Proteomes" id="UP000095023"/>
    </source>
</evidence>
<feature type="domain" description="Smr" evidence="3">
    <location>
        <begin position="479"/>
        <end position="564"/>
    </location>
</feature>
<dbReference type="Pfam" id="PF01713">
    <property type="entry name" value="Smr"/>
    <property type="match status" value="1"/>
</dbReference>
<dbReference type="InterPro" id="IPR000571">
    <property type="entry name" value="Znf_CCCH"/>
</dbReference>
<dbReference type="Proteomes" id="UP000095023">
    <property type="component" value="Unassembled WGS sequence"/>
</dbReference>
<dbReference type="SMART" id="SM00463">
    <property type="entry name" value="SMR"/>
    <property type="match status" value="1"/>
</dbReference>
<dbReference type="AlphaFoldDB" id="A0A1E4THU6"/>
<dbReference type="InterPro" id="IPR036063">
    <property type="entry name" value="Smr_dom_sf"/>
</dbReference>
<dbReference type="Gene3D" id="3.30.1370.210">
    <property type="match status" value="1"/>
</dbReference>
<feature type="zinc finger region" description="C3H1-type" evidence="1">
    <location>
        <begin position="235"/>
        <end position="262"/>
    </location>
</feature>
<keyword evidence="1" id="KW-0479">Metal-binding</keyword>
<evidence type="ECO:0000259" key="2">
    <source>
        <dbReference type="PROSITE" id="PS50103"/>
    </source>
</evidence>
<proteinExistence type="predicted"/>
<dbReference type="InterPro" id="IPR013899">
    <property type="entry name" value="DUF1771"/>
</dbReference>
<evidence type="ECO:0000256" key="1">
    <source>
        <dbReference type="PROSITE-ProRule" id="PRU00723"/>
    </source>
</evidence>
<dbReference type="PANTHER" id="PTHR46651">
    <property type="entry name" value="POLYADENYLATE-BINDING PROTEIN-INTERACTING PROTEIN 7"/>
    <property type="match status" value="1"/>
</dbReference>
<dbReference type="InterPro" id="IPR002625">
    <property type="entry name" value="Smr_dom"/>
</dbReference>
<evidence type="ECO:0008006" key="6">
    <source>
        <dbReference type="Google" id="ProtNLM"/>
    </source>
</evidence>
<dbReference type="PANTHER" id="PTHR46651:SF1">
    <property type="entry name" value="SMALL MUTS RELATED FAMILY PROTEIN"/>
    <property type="match status" value="1"/>
</dbReference>
<keyword evidence="5" id="KW-1185">Reference proteome</keyword>
<dbReference type="SMART" id="SM00356">
    <property type="entry name" value="ZnF_C3H1"/>
    <property type="match status" value="2"/>
</dbReference>
<dbReference type="EMBL" id="KV453842">
    <property type="protein sequence ID" value="ODV91309.1"/>
    <property type="molecule type" value="Genomic_DNA"/>
</dbReference>
<dbReference type="Gene3D" id="3.30.1370.110">
    <property type="match status" value="1"/>
</dbReference>
<protein>
    <recommendedName>
        <fullName evidence="6">CCCH zinc finger and SMR domain-containing protein</fullName>
    </recommendedName>
</protein>
<organism evidence="4 5">
    <name type="scientific">Tortispora caseinolytica NRRL Y-17796</name>
    <dbReference type="NCBI Taxonomy" id="767744"/>
    <lineage>
        <taxon>Eukaryota</taxon>
        <taxon>Fungi</taxon>
        <taxon>Dikarya</taxon>
        <taxon>Ascomycota</taxon>
        <taxon>Saccharomycotina</taxon>
        <taxon>Trigonopsidomycetes</taxon>
        <taxon>Trigonopsidales</taxon>
        <taxon>Trigonopsidaceae</taxon>
        <taxon>Tortispora</taxon>
    </lineage>
</organism>
<evidence type="ECO:0000259" key="3">
    <source>
        <dbReference type="PROSITE" id="PS50828"/>
    </source>
</evidence>
<name>A0A1E4THU6_9ASCO</name>
<dbReference type="OrthoDB" id="3247158at2759"/>
<dbReference type="InterPro" id="IPR053242">
    <property type="entry name" value="PAM2-like_domain"/>
</dbReference>